<dbReference type="Proteomes" id="UP001390339">
    <property type="component" value="Unassembled WGS sequence"/>
</dbReference>
<reference evidence="6 7" key="1">
    <citation type="journal article" date="2024" name="IMA Fungus">
        <title>Apiospora arundinis, a panoply of carbohydrate-active enzymes and secondary metabolites.</title>
        <authorList>
            <person name="Sorensen T."/>
            <person name="Petersen C."/>
            <person name="Muurmann A.T."/>
            <person name="Christiansen J.V."/>
            <person name="Brundto M.L."/>
            <person name="Overgaard C.K."/>
            <person name="Boysen A.T."/>
            <person name="Wollenberg R.D."/>
            <person name="Larsen T.O."/>
            <person name="Sorensen J.L."/>
            <person name="Nielsen K.L."/>
            <person name="Sondergaard T.E."/>
        </authorList>
    </citation>
    <scope>NUCLEOTIDE SEQUENCE [LARGE SCALE GENOMIC DNA]</scope>
    <source>
        <strain evidence="6 7">AAU 773</strain>
    </source>
</reference>
<evidence type="ECO:0000259" key="5">
    <source>
        <dbReference type="Pfam" id="PF09084"/>
    </source>
</evidence>
<evidence type="ECO:0000313" key="7">
    <source>
        <dbReference type="Proteomes" id="UP001390339"/>
    </source>
</evidence>
<evidence type="ECO:0000256" key="4">
    <source>
        <dbReference type="SAM" id="SignalP"/>
    </source>
</evidence>
<comment type="similarity">
    <text evidence="2">Belongs to the bacterial solute-binding protein SsuA/TauA family.</text>
</comment>
<accession>A0ABR2IQS2</accession>
<comment type="caution">
    <text evidence="6">The sequence shown here is derived from an EMBL/GenBank/DDBJ whole genome shotgun (WGS) entry which is preliminary data.</text>
</comment>
<dbReference type="PANTHER" id="PTHR30024:SF47">
    <property type="entry name" value="TAURINE-BINDING PERIPLASMIC PROTEIN"/>
    <property type="match status" value="1"/>
</dbReference>
<feature type="domain" description="SsuA/THI5-like" evidence="5">
    <location>
        <begin position="33"/>
        <end position="178"/>
    </location>
</feature>
<dbReference type="SUPFAM" id="SSF53850">
    <property type="entry name" value="Periplasmic binding protein-like II"/>
    <property type="match status" value="1"/>
</dbReference>
<feature type="signal peptide" evidence="4">
    <location>
        <begin position="1"/>
        <end position="20"/>
    </location>
</feature>
<evidence type="ECO:0000256" key="2">
    <source>
        <dbReference type="ARBA" id="ARBA00010742"/>
    </source>
</evidence>
<comment type="subcellular location">
    <subcellularLocation>
        <location evidence="1">Periplasm</location>
    </subcellularLocation>
</comment>
<protein>
    <recommendedName>
        <fullName evidence="5">SsuA/THI5-like domain-containing protein</fullName>
    </recommendedName>
</protein>
<gene>
    <name evidence="6" type="ORF">PGQ11_005868</name>
</gene>
<feature type="chain" id="PRO_5045201297" description="SsuA/THI5-like domain-containing protein" evidence="4">
    <location>
        <begin position="21"/>
        <end position="349"/>
    </location>
</feature>
<name>A0ABR2IQS2_9PEZI</name>
<organism evidence="6 7">
    <name type="scientific">Apiospora arundinis</name>
    <dbReference type="NCBI Taxonomy" id="335852"/>
    <lineage>
        <taxon>Eukaryota</taxon>
        <taxon>Fungi</taxon>
        <taxon>Dikarya</taxon>
        <taxon>Ascomycota</taxon>
        <taxon>Pezizomycotina</taxon>
        <taxon>Sordariomycetes</taxon>
        <taxon>Xylariomycetidae</taxon>
        <taxon>Amphisphaeriales</taxon>
        <taxon>Apiosporaceae</taxon>
        <taxon>Apiospora</taxon>
    </lineage>
</organism>
<keyword evidence="7" id="KW-1185">Reference proteome</keyword>
<keyword evidence="3 4" id="KW-0732">Signal</keyword>
<evidence type="ECO:0000256" key="1">
    <source>
        <dbReference type="ARBA" id="ARBA00004418"/>
    </source>
</evidence>
<dbReference type="PANTHER" id="PTHR30024">
    <property type="entry name" value="ALIPHATIC SULFONATES-BINDING PROTEIN-RELATED"/>
    <property type="match status" value="1"/>
</dbReference>
<proteinExistence type="inferred from homology"/>
<evidence type="ECO:0000313" key="6">
    <source>
        <dbReference type="EMBL" id="KAK8867290.1"/>
    </source>
</evidence>
<dbReference type="InterPro" id="IPR015168">
    <property type="entry name" value="SsuA/THI5"/>
</dbReference>
<dbReference type="Pfam" id="PF09084">
    <property type="entry name" value="NMT1"/>
    <property type="match status" value="1"/>
</dbReference>
<dbReference type="Gene3D" id="3.40.190.10">
    <property type="entry name" value="Periplasmic binding protein-like II"/>
    <property type="match status" value="2"/>
</dbReference>
<sequence>MMVQTLGWSLWAVGFGAVQASTPIAYGSFVKSATYSIANQLGYFTEEGLNVTYAQVPNSSFAYNGLLAGTYDILTGTIDNAVNLAFNSKANLTVLGQLDQGSDIVLAATSTIETIHDLRGKLVMVDAASSGYSFVLRRLLSFYGLQYGADYSFQVVGGTPFRYQALLDGYLSNGSAVYATVLTYPYTGFLEIRDDSTRRTSSGPHILARVAEFVAPFSSQALTVRTTTVANTETPAYHAIAAFVRAMLRANRLLADPQHRGQAQDAIAAELGSVDQATAARELAAATDAVSGETAQADFQVSGTGLWNVVGIRDRFGGFAGAGAGFDFVEAVAGLVDYGVRDAARDGIL</sequence>
<dbReference type="EMBL" id="JAPCWZ010000004">
    <property type="protein sequence ID" value="KAK8867290.1"/>
    <property type="molecule type" value="Genomic_DNA"/>
</dbReference>
<evidence type="ECO:0000256" key="3">
    <source>
        <dbReference type="ARBA" id="ARBA00022729"/>
    </source>
</evidence>